<dbReference type="EMBL" id="JAPFFF010000103">
    <property type="protein sequence ID" value="KAK8835457.1"/>
    <property type="molecule type" value="Genomic_DNA"/>
</dbReference>
<dbReference type="Proteomes" id="UP001470230">
    <property type="component" value="Unassembled WGS sequence"/>
</dbReference>
<gene>
    <name evidence="1" type="ORF">M9Y10_004561</name>
</gene>
<organism evidence="1 2">
    <name type="scientific">Tritrichomonas musculus</name>
    <dbReference type="NCBI Taxonomy" id="1915356"/>
    <lineage>
        <taxon>Eukaryota</taxon>
        <taxon>Metamonada</taxon>
        <taxon>Parabasalia</taxon>
        <taxon>Tritrichomonadida</taxon>
        <taxon>Tritrichomonadidae</taxon>
        <taxon>Tritrichomonas</taxon>
    </lineage>
</organism>
<name>A0ABR2GPZ9_9EUKA</name>
<evidence type="ECO:0000313" key="1">
    <source>
        <dbReference type="EMBL" id="KAK8835457.1"/>
    </source>
</evidence>
<sequence>MYVDYGYYKNEFKGTTLTEEEFNTFGSLSEKYIEKNTLSRVTEGSINSYPTPLVLDIKDCVCELASFLHEISLVRSNALGGVNSGEGIIKSKKAGEVSISYDTSCLSGIYLNTKNVEGEKQLILKQYLYPRCIGGTTYNLLSKVIDRYV</sequence>
<comment type="caution">
    <text evidence="1">The sequence shown here is derived from an EMBL/GenBank/DDBJ whole genome shotgun (WGS) entry which is preliminary data.</text>
</comment>
<accession>A0ABR2GPZ9</accession>
<evidence type="ECO:0000313" key="2">
    <source>
        <dbReference type="Proteomes" id="UP001470230"/>
    </source>
</evidence>
<protein>
    <submittedName>
        <fullName evidence="1">Uncharacterized protein</fullName>
    </submittedName>
</protein>
<keyword evidence="2" id="KW-1185">Reference proteome</keyword>
<proteinExistence type="predicted"/>
<reference evidence="1 2" key="1">
    <citation type="submission" date="2024-04" db="EMBL/GenBank/DDBJ databases">
        <title>Tritrichomonas musculus Genome.</title>
        <authorList>
            <person name="Alves-Ferreira E."/>
            <person name="Grigg M."/>
            <person name="Lorenzi H."/>
            <person name="Galac M."/>
        </authorList>
    </citation>
    <scope>NUCLEOTIDE SEQUENCE [LARGE SCALE GENOMIC DNA]</scope>
    <source>
        <strain evidence="1 2">EAF2021</strain>
    </source>
</reference>